<proteinExistence type="predicted"/>
<dbReference type="EMBL" id="UYJE01002236">
    <property type="protein sequence ID" value="VDI08840.1"/>
    <property type="molecule type" value="Genomic_DNA"/>
</dbReference>
<evidence type="ECO:0000259" key="2">
    <source>
        <dbReference type="Pfam" id="PF15084"/>
    </source>
</evidence>
<keyword evidence="4" id="KW-1185">Reference proteome</keyword>
<feature type="compositionally biased region" description="Basic and acidic residues" evidence="1">
    <location>
        <begin position="1"/>
        <end position="65"/>
    </location>
</feature>
<name>A0A8B6CTG5_MYTGA</name>
<dbReference type="Pfam" id="PF15084">
    <property type="entry name" value="DUF4550"/>
    <property type="match status" value="1"/>
</dbReference>
<feature type="compositionally biased region" description="Low complexity" evidence="1">
    <location>
        <begin position="393"/>
        <end position="421"/>
    </location>
</feature>
<feature type="compositionally biased region" description="Basic and acidic residues" evidence="1">
    <location>
        <begin position="327"/>
        <end position="337"/>
    </location>
</feature>
<feature type="region of interest" description="Disordered" evidence="1">
    <location>
        <begin position="311"/>
        <end position="443"/>
    </location>
</feature>
<feature type="region of interest" description="Disordered" evidence="1">
    <location>
        <begin position="1363"/>
        <end position="1389"/>
    </location>
</feature>
<evidence type="ECO:0000256" key="1">
    <source>
        <dbReference type="SAM" id="MobiDB-lite"/>
    </source>
</evidence>
<dbReference type="OrthoDB" id="188352at2759"/>
<protein>
    <recommendedName>
        <fullName evidence="2">DUF4550 domain-containing protein</fullName>
    </recommendedName>
</protein>
<dbReference type="PANTHER" id="PTHR33667:SF7">
    <property type="entry name" value="RIKEN CDNA 1810020O05 GENE"/>
    <property type="match status" value="1"/>
</dbReference>
<sequence length="1416" mass="160851">MEGEESTTKDSARSESEAKIKEDEIRTEKEEERKTPEIERKISPENEQNKTPERSGSRQSRKDNDSPASGRKSVESRPKSSESIDRPKSTASNTSIGKTRRGKKGVAQDVTHSVTFKITVSVAVPTDDMNAASLAMSVEDDDVPDLKELMKKKKRTFEVSKPQGYFHTEYSVLPGSSPTVTDLVLYGPLFRLFKYPDAARNERTWQEGDLTWVAWTHHQTIDINKDVLLKLFDHTLEMRVWNIKEKLKPTAKNDRLNKPIKLPSNRSGDIENRGVRAKVSKQFKNFNKLQPKKSTDLRPLPTQVSFTNLEMANKKKEEPVAVAAAKSQDDNASDKKSQKSRQGSPTPKTLMGVPSVAIEDGRNSFSRLGRLAGPDAAPGSPKRDSPKRDSPKSKQGSSGKQSRQSGSPTQRQIKSSASLGSSKGGGFVDKELTQMRPRRPKRMDAATREATEHAKQYGVCMIPIKLSRLFSELEGIGVRTVTNRLESPVPGVEDCFVTIELSDPLMAKEHIKELNPMIFKISSAKNMPDTPLSYSDLSLRCQPVYCKYKFYKQPEHISVGREHGKNLYWDDINVILAGTIEPSELRQYLNGPAFELEIHDRDRKGEECKPKPALFGDDLEDEKISNVGTVASRRTINNPFVGRNKPWDPYGVAKLDLSELLLGHQYIHLKVPIHNCAVPEILGSGDKVEGKIVGMTGAVDGPVDKPLPAGHYIQAHTMLKVKVEVAYPLVSVGYVSAKIEYPLTIECPFSRIVFMFDYKNTSMLTRLQELVVEINATALELDDMPQHVINAALSTYKLSLEQQRSRDLDIVTGFQLMDGDMHLFILEGMRERAVMSLWDSLPRPENTDVRVLYNSDYSFGERLYGPLDVDLCRVKLHEPLSIIVQQPLLYVRDMVPRPCFEALVKLYEITKLTQMKNVVRNGLFPTADMVISMSKEFGVPLTQEDFEELQPVREKTMEETEVRIEEEPNILRQTSRIWTPIDHLNKDYIDKLASPEKEKTKLDFIKENKEMIKFASDINKAENDMNKVPTVKADVKVAHNYSTHHLNSTELAKEKLRQMLAQNPDTRYTYCQDYHHSMTVVPVNVEALKKQAEVESKARWKTEKGLIYPGFRTMQESNIHPKKPGTPRRDSLREQWIENILHVGLLQPPLNRDKFPWQHRSEDLELYRRPATTFGREPVTIHLAGQKLKQEKLESFKQDYETWKSKIIVKDPRGHFHRCLPETEMNEKGQNQIDKLKGLLKEKPEKLSLKRPGFSLRDIPPLNVVLNPSVDSLSRLEGKPLLPAVAGEGNEKNKGFNPGPFEENSWVMEKNKIPVPDYEHQRFRFKKGQDFNAIHKERALLHRKDIIPLTDSERDNHLFRIPDDPKRFGALPELTLGPENPAQESRTSINQSVVDPMNSQTNMMTNSQAQLETAVQ</sequence>
<feature type="domain" description="DUF4550" evidence="2">
    <location>
        <begin position="165"/>
        <end position="257"/>
    </location>
</feature>
<reference evidence="3" key="1">
    <citation type="submission" date="2018-11" db="EMBL/GenBank/DDBJ databases">
        <authorList>
            <person name="Alioto T."/>
            <person name="Alioto T."/>
        </authorList>
    </citation>
    <scope>NUCLEOTIDE SEQUENCE</scope>
</reference>
<comment type="caution">
    <text evidence="3">The sequence shown here is derived from an EMBL/GenBank/DDBJ whole genome shotgun (WGS) entry which is preliminary data.</text>
</comment>
<feature type="compositionally biased region" description="Basic and acidic residues" evidence="1">
    <location>
        <begin position="72"/>
        <end position="88"/>
    </location>
</feature>
<gene>
    <name evidence="3" type="ORF">MGAL_10B016198</name>
</gene>
<dbReference type="Proteomes" id="UP000596742">
    <property type="component" value="Unassembled WGS sequence"/>
</dbReference>
<feature type="region of interest" description="Disordered" evidence="1">
    <location>
        <begin position="1"/>
        <end position="108"/>
    </location>
</feature>
<feature type="region of interest" description="Disordered" evidence="1">
    <location>
        <begin position="1397"/>
        <end position="1416"/>
    </location>
</feature>
<evidence type="ECO:0000313" key="3">
    <source>
        <dbReference type="EMBL" id="VDI08840.1"/>
    </source>
</evidence>
<evidence type="ECO:0000313" key="4">
    <source>
        <dbReference type="Proteomes" id="UP000596742"/>
    </source>
</evidence>
<accession>A0A8B6CTG5</accession>
<dbReference type="PANTHER" id="PTHR33667">
    <property type="entry name" value="SI:DKEY-57N24.6"/>
    <property type="match status" value="1"/>
</dbReference>
<feature type="region of interest" description="Disordered" evidence="1">
    <location>
        <begin position="255"/>
        <end position="274"/>
    </location>
</feature>
<organism evidence="3 4">
    <name type="scientific">Mytilus galloprovincialis</name>
    <name type="common">Mediterranean mussel</name>
    <dbReference type="NCBI Taxonomy" id="29158"/>
    <lineage>
        <taxon>Eukaryota</taxon>
        <taxon>Metazoa</taxon>
        <taxon>Spiralia</taxon>
        <taxon>Lophotrochozoa</taxon>
        <taxon>Mollusca</taxon>
        <taxon>Bivalvia</taxon>
        <taxon>Autobranchia</taxon>
        <taxon>Pteriomorphia</taxon>
        <taxon>Mytilida</taxon>
        <taxon>Mytiloidea</taxon>
        <taxon>Mytilidae</taxon>
        <taxon>Mytilinae</taxon>
        <taxon>Mytilus</taxon>
    </lineage>
</organism>
<dbReference type="InterPro" id="IPR027876">
    <property type="entry name" value="DUF4550"/>
</dbReference>
<feature type="compositionally biased region" description="Basic and acidic residues" evidence="1">
    <location>
        <begin position="381"/>
        <end position="392"/>
    </location>
</feature>